<protein>
    <submittedName>
        <fullName evidence="2">Uncharacterized protein</fullName>
    </submittedName>
</protein>
<evidence type="ECO:0000256" key="1">
    <source>
        <dbReference type="SAM" id="MobiDB-lite"/>
    </source>
</evidence>
<dbReference type="AlphaFoldDB" id="A0A8H3B448"/>
<comment type="caution">
    <text evidence="2">The sequence shown here is derived from an EMBL/GenBank/DDBJ whole genome shotgun (WGS) entry which is preliminary data.</text>
</comment>
<evidence type="ECO:0000313" key="3">
    <source>
        <dbReference type="Proteomes" id="UP000663841"/>
    </source>
</evidence>
<dbReference type="EMBL" id="CAJMWW010000120">
    <property type="protein sequence ID" value="CAE6447418.1"/>
    <property type="molecule type" value="Genomic_DNA"/>
</dbReference>
<feature type="compositionally biased region" description="Gly residues" evidence="1">
    <location>
        <begin position="59"/>
        <end position="70"/>
    </location>
</feature>
<reference evidence="2" key="1">
    <citation type="submission" date="2021-01" db="EMBL/GenBank/DDBJ databases">
        <authorList>
            <person name="Kaushik A."/>
        </authorList>
    </citation>
    <scope>NUCLEOTIDE SEQUENCE</scope>
    <source>
        <strain evidence="2">AG3-T5</strain>
    </source>
</reference>
<accession>A0A8H3B448</accession>
<gene>
    <name evidence="2" type="ORF">RDB_LOCUS116696</name>
</gene>
<proteinExistence type="predicted"/>
<organism evidence="2 3">
    <name type="scientific">Rhizoctonia solani</name>
    <dbReference type="NCBI Taxonomy" id="456999"/>
    <lineage>
        <taxon>Eukaryota</taxon>
        <taxon>Fungi</taxon>
        <taxon>Dikarya</taxon>
        <taxon>Basidiomycota</taxon>
        <taxon>Agaricomycotina</taxon>
        <taxon>Agaricomycetes</taxon>
        <taxon>Cantharellales</taxon>
        <taxon>Ceratobasidiaceae</taxon>
        <taxon>Rhizoctonia</taxon>
    </lineage>
</organism>
<feature type="region of interest" description="Disordered" evidence="1">
    <location>
        <begin position="55"/>
        <end position="89"/>
    </location>
</feature>
<dbReference type="Proteomes" id="UP000663841">
    <property type="component" value="Unassembled WGS sequence"/>
</dbReference>
<sequence>MATPETTFDLSQCAAGLADAAVLMAEAAQHLSEAARAMCYVSPPGSNVLPDVANQKNGGLPGFSGEGGGLSNHQSDTEDASTGNNVHRPESPAEILELHDQSLRSPAFGAPNLTDQDELCDAVLLPGRYFIILEEEFDILPLITAYASICRKMLYCMPFIEASQSWRVLISLQVRIQDTIMNAHHTCAIVTPQEYEISHIKAYFASLGFTEYPKSALIKQFDVTSLLSESRKIVQLILYDHSFYGNIHYLYKASLGFYNNAPSKSIRRSATWAAQLANAFAAKILLHGRVEDGCSRFKPDGMMLPVDRETIRKLGLKRAVQLGLIIEDPVSLDDYQAAPSRSTVQRENTLTLEPVGKWYMVLEEDFDATLFILYQMEQHLKVICFISYGSTAQPYQNIHGQYKQGDIHVQLASVWVIASAWSQDHFGARQPPSHG</sequence>
<name>A0A8H3B448_9AGAM</name>
<evidence type="ECO:0000313" key="2">
    <source>
        <dbReference type="EMBL" id="CAE6447418.1"/>
    </source>
</evidence>